<accession>A0A8J5GNL2</accession>
<dbReference type="GO" id="GO:0061025">
    <property type="term" value="P:membrane fusion"/>
    <property type="evidence" value="ECO:0007669"/>
    <property type="project" value="TreeGrafter"/>
</dbReference>
<proteinExistence type="predicted"/>
<dbReference type="GO" id="GO:0005795">
    <property type="term" value="C:Golgi stack"/>
    <property type="evidence" value="ECO:0007669"/>
    <property type="project" value="TreeGrafter"/>
</dbReference>
<dbReference type="EMBL" id="JACMSC010000008">
    <property type="protein sequence ID" value="KAG6509752.1"/>
    <property type="molecule type" value="Genomic_DNA"/>
</dbReference>
<dbReference type="GO" id="GO:0005783">
    <property type="term" value="C:endoplasmic reticulum"/>
    <property type="evidence" value="ECO:0007669"/>
    <property type="project" value="TreeGrafter"/>
</dbReference>
<dbReference type="PANTHER" id="PTHR10013:SF0">
    <property type="entry name" value="GENERAL VESICULAR TRANSPORT FACTOR P115"/>
    <property type="match status" value="1"/>
</dbReference>
<dbReference type="GO" id="GO:0048211">
    <property type="term" value="P:Golgi vesicle docking"/>
    <property type="evidence" value="ECO:0007669"/>
    <property type="project" value="TreeGrafter"/>
</dbReference>
<dbReference type="Proteomes" id="UP000734854">
    <property type="component" value="Unassembled WGS sequence"/>
</dbReference>
<keyword evidence="2" id="KW-1185">Reference proteome</keyword>
<organism evidence="1 2">
    <name type="scientific">Zingiber officinale</name>
    <name type="common">Ginger</name>
    <name type="synonym">Amomum zingiber</name>
    <dbReference type="NCBI Taxonomy" id="94328"/>
    <lineage>
        <taxon>Eukaryota</taxon>
        <taxon>Viridiplantae</taxon>
        <taxon>Streptophyta</taxon>
        <taxon>Embryophyta</taxon>
        <taxon>Tracheophyta</taxon>
        <taxon>Spermatophyta</taxon>
        <taxon>Magnoliopsida</taxon>
        <taxon>Liliopsida</taxon>
        <taxon>Zingiberales</taxon>
        <taxon>Zingiberaceae</taxon>
        <taxon>Zingiber</taxon>
    </lineage>
</organism>
<dbReference type="OrthoDB" id="198977at2759"/>
<reference evidence="1 2" key="1">
    <citation type="submission" date="2020-08" db="EMBL/GenBank/DDBJ databases">
        <title>Plant Genome Project.</title>
        <authorList>
            <person name="Zhang R.-G."/>
        </authorList>
    </citation>
    <scope>NUCLEOTIDE SEQUENCE [LARGE SCALE GENOMIC DNA]</scope>
    <source>
        <tissue evidence="1">Rhizome</tissue>
    </source>
</reference>
<evidence type="ECO:0000313" key="2">
    <source>
        <dbReference type="Proteomes" id="UP000734854"/>
    </source>
</evidence>
<dbReference type="PANTHER" id="PTHR10013">
    <property type="entry name" value="GENERAL VESICULAR TRANSPORT FACTOR P115"/>
    <property type="match status" value="1"/>
</dbReference>
<dbReference type="InterPro" id="IPR024095">
    <property type="entry name" value="Vesicle_P115"/>
</dbReference>
<name>A0A8J5GNL2_ZINOF</name>
<dbReference type="GO" id="GO:0012507">
    <property type="term" value="C:ER to Golgi transport vesicle membrane"/>
    <property type="evidence" value="ECO:0007669"/>
    <property type="project" value="TreeGrafter"/>
</dbReference>
<dbReference type="GO" id="GO:0006888">
    <property type="term" value="P:endoplasmic reticulum to Golgi vesicle-mediated transport"/>
    <property type="evidence" value="ECO:0007669"/>
    <property type="project" value="TreeGrafter"/>
</dbReference>
<evidence type="ECO:0000313" key="1">
    <source>
        <dbReference type="EMBL" id="KAG6509752.1"/>
    </source>
</evidence>
<dbReference type="AlphaFoldDB" id="A0A8J5GNL2"/>
<gene>
    <name evidence="1" type="ORF">ZIOFF_027757</name>
</gene>
<sequence>MDLKIGRHNLNAVARGVGGFVFRNENSASNEDSYIENSLNHISNGVLADDRQSAMIDLQLLVAESQAAQITFGAMGFPVLLNVSKERT</sequence>
<protein>
    <submittedName>
        <fullName evidence="1">Uncharacterized protein</fullName>
    </submittedName>
</protein>
<comment type="caution">
    <text evidence="1">The sequence shown here is derived from an EMBL/GenBank/DDBJ whole genome shotgun (WGS) entry which is preliminary data.</text>
</comment>
<dbReference type="GO" id="GO:0006886">
    <property type="term" value="P:intracellular protein transport"/>
    <property type="evidence" value="ECO:0007669"/>
    <property type="project" value="TreeGrafter"/>
</dbReference>